<proteinExistence type="predicted"/>
<name>A0A9Q0NZG7_SALVM</name>
<dbReference type="EMBL" id="JAPFFL010000014">
    <property type="protein sequence ID" value="KAJ6678614.1"/>
    <property type="molecule type" value="Genomic_DNA"/>
</dbReference>
<accession>A0A9Q0NZG7</accession>
<reference evidence="1" key="2">
    <citation type="journal article" date="2023" name="Int. J. Mol. Sci.">
        <title>De Novo Assembly and Annotation of 11 Diverse Shrub Willow (Salix) Genomes Reveals Novel Gene Organization in Sex-Linked Regions.</title>
        <authorList>
            <person name="Hyden B."/>
            <person name="Feng K."/>
            <person name="Yates T.B."/>
            <person name="Jawdy S."/>
            <person name="Cereghino C."/>
            <person name="Smart L.B."/>
            <person name="Muchero W."/>
        </authorList>
    </citation>
    <scope>NUCLEOTIDE SEQUENCE [LARGE SCALE GENOMIC DNA]</scope>
    <source>
        <tissue evidence="1">Shoot tip</tissue>
    </source>
</reference>
<organism evidence="1 2">
    <name type="scientific">Salix viminalis</name>
    <name type="common">Common osier</name>
    <name type="synonym">Basket willow</name>
    <dbReference type="NCBI Taxonomy" id="40686"/>
    <lineage>
        <taxon>Eukaryota</taxon>
        <taxon>Viridiplantae</taxon>
        <taxon>Streptophyta</taxon>
        <taxon>Embryophyta</taxon>
        <taxon>Tracheophyta</taxon>
        <taxon>Spermatophyta</taxon>
        <taxon>Magnoliopsida</taxon>
        <taxon>eudicotyledons</taxon>
        <taxon>Gunneridae</taxon>
        <taxon>Pentapetalae</taxon>
        <taxon>rosids</taxon>
        <taxon>fabids</taxon>
        <taxon>Malpighiales</taxon>
        <taxon>Salicaceae</taxon>
        <taxon>Saliceae</taxon>
        <taxon>Salix</taxon>
    </lineage>
</organism>
<protein>
    <submittedName>
        <fullName evidence="1">Uncharacterized protein</fullName>
    </submittedName>
</protein>
<keyword evidence="2" id="KW-1185">Reference proteome</keyword>
<dbReference type="OrthoDB" id="10494561at2759"/>
<reference evidence="1" key="1">
    <citation type="submission" date="2022-11" db="EMBL/GenBank/DDBJ databases">
        <authorList>
            <person name="Hyden B.L."/>
            <person name="Feng K."/>
            <person name="Yates T."/>
            <person name="Jawdy S."/>
            <person name="Smart L.B."/>
            <person name="Muchero W."/>
        </authorList>
    </citation>
    <scope>NUCLEOTIDE SEQUENCE</scope>
    <source>
        <tissue evidence="1">Shoot tip</tissue>
    </source>
</reference>
<comment type="caution">
    <text evidence="1">The sequence shown here is derived from an EMBL/GenBank/DDBJ whole genome shotgun (WGS) entry which is preliminary data.</text>
</comment>
<gene>
    <name evidence="1" type="ORF">OIU85_009119</name>
</gene>
<dbReference type="Proteomes" id="UP001151529">
    <property type="component" value="Chromosome 7"/>
</dbReference>
<dbReference type="AlphaFoldDB" id="A0A9Q0NZG7"/>
<sequence length="100" mass="11274">MILICSEIAPEIWRGSVSIPRMRCCKQLQNPLSVLLDVAISEDWFCLVYYLCHPTFAMTASNQFIYGTILQFVTLTRSVEDGSVVPGGRSTYLCRETLCC</sequence>
<evidence type="ECO:0000313" key="1">
    <source>
        <dbReference type="EMBL" id="KAJ6678614.1"/>
    </source>
</evidence>
<evidence type="ECO:0000313" key="2">
    <source>
        <dbReference type="Proteomes" id="UP001151529"/>
    </source>
</evidence>